<feature type="transmembrane region" description="Helical" evidence="7">
    <location>
        <begin position="161"/>
        <end position="185"/>
    </location>
</feature>
<comment type="subcellular location">
    <subcellularLocation>
        <location evidence="1">Cell membrane</location>
        <topology evidence="1">Multi-pass membrane protein</topology>
    </subcellularLocation>
</comment>
<evidence type="ECO:0000256" key="2">
    <source>
        <dbReference type="ARBA" id="ARBA00022448"/>
    </source>
</evidence>
<dbReference type="Pfam" id="PF07690">
    <property type="entry name" value="MFS_1"/>
    <property type="match status" value="1"/>
</dbReference>
<evidence type="ECO:0000313" key="9">
    <source>
        <dbReference type="Proteomes" id="UP000229081"/>
    </source>
</evidence>
<keyword evidence="6 7" id="KW-0472">Membrane</keyword>
<keyword evidence="5 7" id="KW-1133">Transmembrane helix</keyword>
<name>A0A2K8MLN0_9SPHN</name>
<feature type="transmembrane region" description="Helical" evidence="7">
    <location>
        <begin position="376"/>
        <end position="401"/>
    </location>
</feature>
<keyword evidence="4 7" id="KW-0812">Transmembrane</keyword>
<dbReference type="AlphaFoldDB" id="A0A2K8MLN0"/>
<evidence type="ECO:0000256" key="4">
    <source>
        <dbReference type="ARBA" id="ARBA00022692"/>
    </source>
</evidence>
<evidence type="ECO:0000256" key="5">
    <source>
        <dbReference type="ARBA" id="ARBA00022989"/>
    </source>
</evidence>
<feature type="transmembrane region" description="Helical" evidence="7">
    <location>
        <begin position="191"/>
        <end position="211"/>
    </location>
</feature>
<feature type="transmembrane region" description="Helical" evidence="7">
    <location>
        <begin position="276"/>
        <end position="298"/>
    </location>
</feature>
<evidence type="ECO:0000256" key="7">
    <source>
        <dbReference type="SAM" id="Phobius"/>
    </source>
</evidence>
<reference evidence="8 9" key="1">
    <citation type="submission" date="2017-11" db="EMBL/GenBank/DDBJ databases">
        <title>Complete genome sequence of Sphingomonas sp. Strain Cra20, a psychrotolerant potential plant growth promoting rhizobacteria.</title>
        <authorList>
            <person name="Luo Y."/>
        </authorList>
    </citation>
    <scope>NUCLEOTIDE SEQUENCE [LARGE SCALE GENOMIC DNA]</scope>
    <source>
        <strain evidence="8 9">Cra20</strain>
    </source>
</reference>
<evidence type="ECO:0000256" key="3">
    <source>
        <dbReference type="ARBA" id="ARBA00022475"/>
    </source>
</evidence>
<evidence type="ECO:0000256" key="6">
    <source>
        <dbReference type="ARBA" id="ARBA00023136"/>
    </source>
</evidence>
<dbReference type="InterPro" id="IPR011701">
    <property type="entry name" value="MFS"/>
</dbReference>
<evidence type="ECO:0000313" key="8">
    <source>
        <dbReference type="EMBL" id="ATY34787.1"/>
    </source>
</evidence>
<feature type="transmembrane region" description="Helical" evidence="7">
    <location>
        <begin position="60"/>
        <end position="82"/>
    </location>
</feature>
<dbReference type="KEGG" id="sphc:CVN68_20335"/>
<dbReference type="Gene3D" id="1.20.1250.20">
    <property type="entry name" value="MFS general substrate transporter like domains"/>
    <property type="match status" value="2"/>
</dbReference>
<dbReference type="PANTHER" id="PTHR23517:SF15">
    <property type="entry name" value="PROTON-DEPENDENT OLIGOPEPTIDE FAMILY TRANSPORT PROTEIN"/>
    <property type="match status" value="1"/>
</dbReference>
<dbReference type="InterPro" id="IPR036259">
    <property type="entry name" value="MFS_trans_sf"/>
</dbReference>
<keyword evidence="3" id="KW-1003">Cell membrane</keyword>
<accession>A0A2K8MLN0</accession>
<evidence type="ECO:0000256" key="1">
    <source>
        <dbReference type="ARBA" id="ARBA00004651"/>
    </source>
</evidence>
<protein>
    <submittedName>
        <fullName evidence="8">Amino acid transporter</fullName>
    </submittedName>
</protein>
<proteinExistence type="predicted"/>
<keyword evidence="2" id="KW-0813">Transport</keyword>
<sequence length="449" mass="46489">MRASGLPRPFFSLAATEFSLRFSLAGVKSILTLVLIDHVLADGLPGSVGADGLQRMLESLFGPLSAAGLASQIYGITTALLYLSVPVGGFLGDRLTRRSGSIYLGGLCILAGLALMTGRLLFLPGLALFAVGTGIVKGNLSVVVGALFADGAARRRGYAIYLGFLNGGIAIGPLVCGALLLAGGWGYACGAAATAVGLGLLSWHLAGRHLARLEAAPARDPRPAGDDTARGDWPLLLTALLAIYLCFAAYEQVGNLFLVWARARVTLEVAGWPLPVSWLLALDGVFTILLIPVVQFGLRRLARFRFATGPIWEIALGCVACACGNGVLAVAEATSGGAPLPLAAALGYLICIDLAIVLVWPAGLSLVTGSAPARAVGFWVGMFYLHGFFASLWVGPIGAWYGRIPAAQFWLLHAAVALAGAVLLLPLGLARARRRSQATTTSACANACA</sequence>
<organism evidence="8 9">
    <name type="scientific">Sphingomonas psychrotolerans</name>
    <dbReference type="NCBI Taxonomy" id="1327635"/>
    <lineage>
        <taxon>Bacteria</taxon>
        <taxon>Pseudomonadati</taxon>
        <taxon>Pseudomonadota</taxon>
        <taxon>Alphaproteobacteria</taxon>
        <taxon>Sphingomonadales</taxon>
        <taxon>Sphingomonadaceae</taxon>
        <taxon>Sphingomonas</taxon>
    </lineage>
</organism>
<gene>
    <name evidence="8" type="ORF">CVN68_20335</name>
</gene>
<dbReference type="SUPFAM" id="SSF103473">
    <property type="entry name" value="MFS general substrate transporter"/>
    <property type="match status" value="1"/>
</dbReference>
<dbReference type="OrthoDB" id="9772725at2"/>
<dbReference type="PANTHER" id="PTHR23517">
    <property type="entry name" value="RESISTANCE PROTEIN MDTM, PUTATIVE-RELATED-RELATED"/>
    <property type="match status" value="1"/>
</dbReference>
<dbReference type="GO" id="GO:0022857">
    <property type="term" value="F:transmembrane transporter activity"/>
    <property type="evidence" value="ECO:0007669"/>
    <property type="project" value="InterPro"/>
</dbReference>
<feature type="transmembrane region" description="Helical" evidence="7">
    <location>
        <begin position="407"/>
        <end position="429"/>
    </location>
</feature>
<feature type="transmembrane region" description="Helical" evidence="7">
    <location>
        <begin position="310"/>
        <end position="331"/>
    </location>
</feature>
<dbReference type="Proteomes" id="UP000229081">
    <property type="component" value="Chromosome"/>
</dbReference>
<keyword evidence="9" id="KW-1185">Reference proteome</keyword>
<feature type="transmembrane region" description="Helical" evidence="7">
    <location>
        <begin position="128"/>
        <end position="149"/>
    </location>
</feature>
<feature type="transmembrane region" description="Helical" evidence="7">
    <location>
        <begin position="343"/>
        <end position="364"/>
    </location>
</feature>
<dbReference type="InterPro" id="IPR050171">
    <property type="entry name" value="MFS_Transporters"/>
</dbReference>
<dbReference type="EMBL" id="CP024923">
    <property type="protein sequence ID" value="ATY34787.1"/>
    <property type="molecule type" value="Genomic_DNA"/>
</dbReference>
<feature type="transmembrane region" description="Helical" evidence="7">
    <location>
        <begin position="102"/>
        <end position="122"/>
    </location>
</feature>
<dbReference type="GO" id="GO:0005886">
    <property type="term" value="C:plasma membrane"/>
    <property type="evidence" value="ECO:0007669"/>
    <property type="project" value="UniProtKB-SubCell"/>
</dbReference>
<feature type="transmembrane region" description="Helical" evidence="7">
    <location>
        <begin position="232"/>
        <end position="250"/>
    </location>
</feature>